<evidence type="ECO:0000259" key="1">
    <source>
        <dbReference type="Pfam" id="PF12146"/>
    </source>
</evidence>
<gene>
    <name evidence="2" type="ORF">C0039_03380</name>
</gene>
<comment type="caution">
    <text evidence="2">The sequence shown here is derived from an EMBL/GenBank/DDBJ whole genome shotgun (WGS) entry which is preliminary data.</text>
</comment>
<dbReference type="AlphaFoldDB" id="A0A2N5X6Z9"/>
<dbReference type="SUPFAM" id="SSF53474">
    <property type="entry name" value="alpha/beta-Hydrolases"/>
    <property type="match status" value="1"/>
</dbReference>
<feature type="domain" description="Serine aminopeptidase S33" evidence="1">
    <location>
        <begin position="42"/>
        <end position="152"/>
    </location>
</feature>
<dbReference type="EMBL" id="PKUS01000002">
    <property type="protein sequence ID" value="PLW70262.1"/>
    <property type="molecule type" value="Genomic_DNA"/>
</dbReference>
<accession>A0A2N5X6Z9</accession>
<reference evidence="2 3" key="1">
    <citation type="submission" date="2018-01" db="EMBL/GenBank/DDBJ databases">
        <title>The draft genome sequence of Halioglobus lutimaris HF004.</title>
        <authorList>
            <person name="Du Z.-J."/>
            <person name="Shi M.-J."/>
        </authorList>
    </citation>
    <scope>NUCLEOTIDE SEQUENCE [LARGE SCALE GENOMIC DNA]</scope>
    <source>
        <strain evidence="2 3">HF004</strain>
    </source>
</reference>
<proteinExistence type="predicted"/>
<dbReference type="InterPro" id="IPR029058">
    <property type="entry name" value="AB_hydrolase_fold"/>
</dbReference>
<organism evidence="2 3">
    <name type="scientific">Pseudohalioglobus lutimaris</name>
    <dbReference type="NCBI Taxonomy" id="1737061"/>
    <lineage>
        <taxon>Bacteria</taxon>
        <taxon>Pseudomonadati</taxon>
        <taxon>Pseudomonadota</taxon>
        <taxon>Gammaproteobacteria</taxon>
        <taxon>Cellvibrionales</taxon>
        <taxon>Halieaceae</taxon>
        <taxon>Pseudohalioglobus</taxon>
    </lineage>
</organism>
<sequence>MLKDALRLQLDMGLTLTELGAGLAMSNALDRCCAQGDGAQPVMLIPGFNAPENSMGHLTRFLNRNGFDAHAWGLGVNEGPSEAGFDAYVAQLADKLRHHVKILANRHGRGVALIGHSLGGVCARELALHLAPDIDRVITLGAPVFPAASLRRHNALIRLMGERQMGRPMQDVFTNAGTRHWPAHQPDIPCVAIVSPIDAAVSEPFALIPQETVDSSKAPAVRENVRIVASHGGMGVNPRILFAVADRLCADAQAWQPFNHRRLRRLLNLSRRKRPVSARGRSQGTALSR</sequence>
<dbReference type="OrthoDB" id="7389193at2"/>
<dbReference type="Gene3D" id="3.40.50.1820">
    <property type="entry name" value="alpha/beta hydrolase"/>
    <property type="match status" value="1"/>
</dbReference>
<evidence type="ECO:0000313" key="2">
    <source>
        <dbReference type="EMBL" id="PLW70262.1"/>
    </source>
</evidence>
<protein>
    <recommendedName>
        <fullName evidence="1">Serine aminopeptidase S33 domain-containing protein</fullName>
    </recommendedName>
</protein>
<dbReference type="Proteomes" id="UP000235005">
    <property type="component" value="Unassembled WGS sequence"/>
</dbReference>
<dbReference type="RefSeq" id="WP_076000525.1">
    <property type="nucleotide sequence ID" value="NZ_PKUS01000002.1"/>
</dbReference>
<name>A0A2N5X6Z9_9GAMM</name>
<keyword evidence="3" id="KW-1185">Reference proteome</keyword>
<evidence type="ECO:0000313" key="3">
    <source>
        <dbReference type="Proteomes" id="UP000235005"/>
    </source>
</evidence>
<dbReference type="Pfam" id="PF12146">
    <property type="entry name" value="Hydrolase_4"/>
    <property type="match status" value="1"/>
</dbReference>
<dbReference type="InterPro" id="IPR022742">
    <property type="entry name" value="Hydrolase_4"/>
</dbReference>